<name>A0A397SNM0_9GLOM</name>
<feature type="compositionally biased region" description="Basic and acidic residues" evidence="1">
    <location>
        <begin position="209"/>
        <end position="225"/>
    </location>
</feature>
<dbReference type="Proteomes" id="UP000265703">
    <property type="component" value="Unassembled WGS sequence"/>
</dbReference>
<evidence type="ECO:0000256" key="1">
    <source>
        <dbReference type="SAM" id="MobiDB-lite"/>
    </source>
</evidence>
<organism evidence="3 4">
    <name type="scientific">Glomus cerebriforme</name>
    <dbReference type="NCBI Taxonomy" id="658196"/>
    <lineage>
        <taxon>Eukaryota</taxon>
        <taxon>Fungi</taxon>
        <taxon>Fungi incertae sedis</taxon>
        <taxon>Mucoromycota</taxon>
        <taxon>Glomeromycotina</taxon>
        <taxon>Glomeromycetes</taxon>
        <taxon>Glomerales</taxon>
        <taxon>Glomeraceae</taxon>
        <taxon>Glomus</taxon>
    </lineage>
</organism>
<dbReference type="AlphaFoldDB" id="A0A397SNM0"/>
<comment type="caution">
    <text evidence="3">The sequence shown here is derived from an EMBL/GenBank/DDBJ whole genome shotgun (WGS) entry which is preliminary data.</text>
</comment>
<dbReference type="STRING" id="658196.A0A397SNM0"/>
<dbReference type="InterPro" id="IPR036869">
    <property type="entry name" value="J_dom_sf"/>
</dbReference>
<dbReference type="Pfam" id="PF14308">
    <property type="entry name" value="DnaJ-X"/>
    <property type="match status" value="1"/>
</dbReference>
<dbReference type="InterPro" id="IPR026894">
    <property type="entry name" value="DnaJ_X"/>
</dbReference>
<evidence type="ECO:0000313" key="4">
    <source>
        <dbReference type="Proteomes" id="UP000265703"/>
    </source>
</evidence>
<reference evidence="3 4" key="1">
    <citation type="submission" date="2018-06" db="EMBL/GenBank/DDBJ databases">
        <title>Comparative genomics reveals the genomic features of Rhizophagus irregularis, R. cerebriforme, R. diaphanum and Gigaspora rosea, and their symbiotic lifestyle signature.</title>
        <authorList>
            <person name="Morin E."/>
            <person name="San Clemente H."/>
            <person name="Chen E.C.H."/>
            <person name="De La Providencia I."/>
            <person name="Hainaut M."/>
            <person name="Kuo A."/>
            <person name="Kohler A."/>
            <person name="Murat C."/>
            <person name="Tang N."/>
            <person name="Roy S."/>
            <person name="Loubradou J."/>
            <person name="Henrissat B."/>
            <person name="Grigoriev I.V."/>
            <person name="Corradi N."/>
            <person name="Roux C."/>
            <person name="Martin F.M."/>
        </authorList>
    </citation>
    <scope>NUCLEOTIDE SEQUENCE [LARGE SCALE GENOMIC DNA]</scope>
    <source>
        <strain evidence="3 4">DAOM 227022</strain>
    </source>
</reference>
<proteinExistence type="predicted"/>
<evidence type="ECO:0000313" key="3">
    <source>
        <dbReference type="EMBL" id="RIA87292.1"/>
    </source>
</evidence>
<gene>
    <name evidence="3" type="ORF">C1645_726641</name>
</gene>
<feature type="compositionally biased region" description="Low complexity" evidence="1">
    <location>
        <begin position="63"/>
        <end position="73"/>
    </location>
</feature>
<feature type="region of interest" description="Disordered" evidence="1">
    <location>
        <begin position="202"/>
        <end position="225"/>
    </location>
</feature>
<dbReference type="PROSITE" id="PS50076">
    <property type="entry name" value="DNAJ_2"/>
    <property type="match status" value="1"/>
</dbReference>
<dbReference type="SMART" id="SM00271">
    <property type="entry name" value="DnaJ"/>
    <property type="match status" value="1"/>
</dbReference>
<feature type="domain" description="J" evidence="2">
    <location>
        <begin position="90"/>
        <end position="154"/>
    </location>
</feature>
<protein>
    <submittedName>
        <fullName evidence="3">X-domain of DnaJ-containing-domain-containing protein</fullName>
    </submittedName>
</protein>
<dbReference type="PANTHER" id="PTHR44924">
    <property type="entry name" value="DNAJ SUBFAMILY A MEMBER 2"/>
    <property type="match status" value="1"/>
</dbReference>
<keyword evidence="4" id="KW-1185">Reference proteome</keyword>
<dbReference type="SUPFAM" id="SSF46565">
    <property type="entry name" value="Chaperone J-domain"/>
    <property type="match status" value="1"/>
</dbReference>
<dbReference type="Pfam" id="PF00226">
    <property type="entry name" value="DnaJ"/>
    <property type="match status" value="1"/>
</dbReference>
<dbReference type="OrthoDB" id="552049at2759"/>
<dbReference type="EMBL" id="QKYT01000315">
    <property type="protein sequence ID" value="RIA87292.1"/>
    <property type="molecule type" value="Genomic_DNA"/>
</dbReference>
<accession>A0A397SNM0</accession>
<dbReference type="PANTHER" id="PTHR44924:SF1">
    <property type="entry name" value="DNAJ SUBFAMILY A MEMBER 2"/>
    <property type="match status" value="1"/>
</dbReference>
<dbReference type="InterPro" id="IPR018253">
    <property type="entry name" value="DnaJ_domain_CS"/>
</dbReference>
<sequence length="421" mass="47404">MGTPIVSRKPEFIHKQCSHCRAPLEFQIPKSNISQISVQCYSCQKISNFDITLDTMYTTTNGKNSSNSSSSSKKSSRRQFGTAQEPLETELYDILGVSPTASSSEIKKQYYKLALQFHPDKNKSPDAEHQFKKISDAYQILSNPDLRQKYNEYGGVEPEGGFVNPEDFFRQQFGGDRFVDIIGEISIGRDMKEVLQNAAAEEMNGDLSEEGKIRNKPNNNDDERDEIRRQRVDKLVSNLIQKLSIYVDSADEKKAEQFKNVIELEAEDLKAESYGVELLHAIGFTYSLKAKQYLGGEQIFGLPRFGHILREKGHVFSETISTLRSAIDLQNSFKELQKAEQEGLEGVEKSKLEEATASKGLTALWKGSKLEVEGVLREVCDRVLSDPTVSKLVLRKRAEALKIIGTVYESVKGDTNIYDTN</sequence>
<feature type="region of interest" description="Disordered" evidence="1">
    <location>
        <begin position="60"/>
        <end position="82"/>
    </location>
</feature>
<dbReference type="PRINTS" id="PR00625">
    <property type="entry name" value="JDOMAIN"/>
</dbReference>
<dbReference type="InterPro" id="IPR001623">
    <property type="entry name" value="DnaJ_domain"/>
</dbReference>
<dbReference type="Gene3D" id="1.10.287.110">
    <property type="entry name" value="DnaJ domain"/>
    <property type="match status" value="1"/>
</dbReference>
<dbReference type="PROSITE" id="PS00636">
    <property type="entry name" value="DNAJ_1"/>
    <property type="match status" value="1"/>
</dbReference>
<dbReference type="CDD" id="cd06257">
    <property type="entry name" value="DnaJ"/>
    <property type="match status" value="1"/>
</dbReference>
<evidence type="ECO:0000259" key="2">
    <source>
        <dbReference type="PROSITE" id="PS50076"/>
    </source>
</evidence>